<dbReference type="SUPFAM" id="SSF54928">
    <property type="entry name" value="RNA-binding domain, RBD"/>
    <property type="match status" value="2"/>
</dbReference>
<gene>
    <name evidence="6" type="ORF">BLNAU_1142</name>
</gene>
<dbReference type="PROSITE" id="PS50102">
    <property type="entry name" value="RRM"/>
    <property type="match status" value="2"/>
</dbReference>
<feature type="compositionally biased region" description="Polar residues" evidence="4">
    <location>
        <begin position="248"/>
        <end position="262"/>
    </location>
</feature>
<feature type="region of interest" description="Disordered" evidence="4">
    <location>
        <begin position="178"/>
        <end position="236"/>
    </location>
</feature>
<feature type="region of interest" description="Disordered" evidence="4">
    <location>
        <begin position="567"/>
        <end position="587"/>
    </location>
</feature>
<protein>
    <submittedName>
        <fullName evidence="6">Sex-lethal like protein</fullName>
    </submittedName>
</protein>
<name>A0ABQ9YJX1_9EUKA</name>
<feature type="compositionally biased region" description="Low complexity" evidence="4">
    <location>
        <begin position="567"/>
        <end position="581"/>
    </location>
</feature>
<feature type="compositionally biased region" description="Basic and acidic residues" evidence="4">
    <location>
        <begin position="178"/>
        <end position="188"/>
    </location>
</feature>
<dbReference type="CDD" id="cd00590">
    <property type="entry name" value="RRM_SF"/>
    <property type="match status" value="1"/>
</dbReference>
<dbReference type="Gene3D" id="3.30.70.330">
    <property type="match status" value="2"/>
</dbReference>
<organism evidence="6 7">
    <name type="scientific">Blattamonas nauphoetae</name>
    <dbReference type="NCBI Taxonomy" id="2049346"/>
    <lineage>
        <taxon>Eukaryota</taxon>
        <taxon>Metamonada</taxon>
        <taxon>Preaxostyla</taxon>
        <taxon>Oxymonadida</taxon>
        <taxon>Blattamonas</taxon>
    </lineage>
</organism>
<feature type="compositionally biased region" description="Basic residues" evidence="4">
    <location>
        <begin position="358"/>
        <end position="368"/>
    </location>
</feature>
<sequence>MEGSVPVDLQNLFVKYIPNNYTDSDLKHLFQPFGEIVSSKIMVDNATGHSLGFGFVRFARKEDAHIALNALNQKPFGRKRLLIKFSTLHADSQDNFRSRNLYVKNLLPDTTESDLRALFSPFGQIDDLRVIYDPTSHRSRQIGFVRFTEQRFADNALQQLQNSRLSDDSPPLSLKYAETEEMKNDRISRKVKARNPSSSYSGKKTDEIRFPDKPPITKHSDHHPEVVLPPPDQPTQPLLPITTESFISSNENTTPRDLTSTPIRVLLPNPNTPLELNRGGLIIRGDARATTPTTPFKLNELQPQPFSRPGPSHFNYPHDVTGQKPLDHVLPTQPSHITFTTNQVSGSGMNHDQNQQPNKRRQRGKGGKQQKQPQPLLPLHIAHHIVFPQSQQLSGNALLTESSHNLEQNGLIISNNWTEVSGNPQSHNFSTSYPLPTDSQLTFKPTVLPQHLPEPQQLLTHPLNLMNETHPPHRHHTSADSTRHITLPTIIPKEQNLTLQNTIDLSTQPQHSLRSGMESTPPYHPLWEGVHRGSSLNLDQPTTFSPFSAPHSSPTYSDPFSHAFQIPSSFSPSHHTSSFPSAEMDPTGLAESDYHAIAPPTNQPNLLLSPQDEQALYKTPFSHSSHLFSFSDLNSVSAPTDPNPFPSTVHTFSMSAHHPSRVGSPGSEKTRGTTYSQQDPTTLHSLFLESSSLHLGLRTGSVSSTTDPQPISVYSGSVEVELGTNLSAGEMGSSGGEGHASSFTVAFLGNEKRKSEFDFPDLGNIANFSHFVDV</sequence>
<evidence type="ECO:0000256" key="3">
    <source>
        <dbReference type="PROSITE-ProRule" id="PRU00176"/>
    </source>
</evidence>
<evidence type="ECO:0000256" key="2">
    <source>
        <dbReference type="ARBA" id="ARBA00022884"/>
    </source>
</evidence>
<proteinExistence type="predicted"/>
<dbReference type="PRINTS" id="PR00961">
    <property type="entry name" value="HUDSXLRNA"/>
</dbReference>
<reference evidence="6 7" key="1">
    <citation type="journal article" date="2022" name="bioRxiv">
        <title>Genomics of Preaxostyla Flagellates Illuminates Evolutionary Transitions and the Path Towards Mitochondrial Loss.</title>
        <authorList>
            <person name="Novak L.V.F."/>
            <person name="Treitli S.C."/>
            <person name="Pyrih J."/>
            <person name="Halakuc P."/>
            <person name="Pipaliya S.V."/>
            <person name="Vacek V."/>
            <person name="Brzon O."/>
            <person name="Soukal P."/>
            <person name="Eme L."/>
            <person name="Dacks J.B."/>
            <person name="Karnkowska A."/>
            <person name="Elias M."/>
            <person name="Hampl V."/>
        </authorList>
    </citation>
    <scope>NUCLEOTIDE SEQUENCE [LARGE SCALE GENOMIC DNA]</scope>
    <source>
        <strain evidence="6">NAU3</strain>
        <tissue evidence="6">Gut</tissue>
    </source>
</reference>
<feature type="region of interest" description="Disordered" evidence="4">
    <location>
        <begin position="641"/>
        <end position="679"/>
    </location>
</feature>
<keyword evidence="1" id="KW-0677">Repeat</keyword>
<evidence type="ECO:0000256" key="4">
    <source>
        <dbReference type="SAM" id="MobiDB-lite"/>
    </source>
</evidence>
<dbReference type="InterPro" id="IPR012677">
    <property type="entry name" value="Nucleotide-bd_a/b_plait_sf"/>
</dbReference>
<comment type="caution">
    <text evidence="6">The sequence shown here is derived from an EMBL/GenBank/DDBJ whole genome shotgun (WGS) entry which is preliminary data.</text>
</comment>
<dbReference type="PANTHER" id="PTHR48027">
    <property type="entry name" value="HETEROGENEOUS NUCLEAR RIBONUCLEOPROTEIN 87F-RELATED"/>
    <property type="match status" value="1"/>
</dbReference>
<dbReference type="EMBL" id="JARBJD010000004">
    <property type="protein sequence ID" value="KAK2964061.1"/>
    <property type="molecule type" value="Genomic_DNA"/>
</dbReference>
<feature type="compositionally biased region" description="Polar residues" evidence="4">
    <location>
        <begin position="293"/>
        <end position="305"/>
    </location>
</feature>
<keyword evidence="7" id="KW-1185">Reference proteome</keyword>
<accession>A0ABQ9YJX1</accession>
<dbReference type="InterPro" id="IPR002343">
    <property type="entry name" value="Hud_Sxl_RNA"/>
</dbReference>
<feature type="region of interest" description="Disordered" evidence="4">
    <location>
        <begin position="293"/>
        <end position="314"/>
    </location>
</feature>
<evidence type="ECO:0000313" key="7">
    <source>
        <dbReference type="Proteomes" id="UP001281761"/>
    </source>
</evidence>
<feature type="region of interest" description="Disordered" evidence="4">
    <location>
        <begin position="248"/>
        <end position="271"/>
    </location>
</feature>
<feature type="domain" description="RRM" evidence="5">
    <location>
        <begin position="99"/>
        <end position="179"/>
    </location>
</feature>
<feature type="region of interest" description="Disordered" evidence="4">
    <location>
        <begin position="338"/>
        <end position="373"/>
    </location>
</feature>
<dbReference type="Pfam" id="PF00076">
    <property type="entry name" value="RRM_1"/>
    <property type="match status" value="2"/>
</dbReference>
<feature type="compositionally biased region" description="Polar residues" evidence="4">
    <location>
        <begin position="338"/>
        <end position="352"/>
    </location>
</feature>
<feature type="compositionally biased region" description="Basic and acidic residues" evidence="4">
    <location>
        <begin position="203"/>
        <end position="212"/>
    </location>
</feature>
<keyword evidence="2 3" id="KW-0694">RNA-binding</keyword>
<evidence type="ECO:0000256" key="1">
    <source>
        <dbReference type="ARBA" id="ARBA00022737"/>
    </source>
</evidence>
<evidence type="ECO:0000259" key="5">
    <source>
        <dbReference type="PROSITE" id="PS50102"/>
    </source>
</evidence>
<feature type="domain" description="RRM" evidence="5">
    <location>
        <begin position="10"/>
        <end position="88"/>
    </location>
</feature>
<evidence type="ECO:0000313" key="6">
    <source>
        <dbReference type="EMBL" id="KAK2964061.1"/>
    </source>
</evidence>
<dbReference type="InterPro" id="IPR000504">
    <property type="entry name" value="RRM_dom"/>
</dbReference>
<dbReference type="Proteomes" id="UP001281761">
    <property type="component" value="Unassembled WGS sequence"/>
</dbReference>
<dbReference type="SMART" id="SM00360">
    <property type="entry name" value="RRM"/>
    <property type="match status" value="2"/>
</dbReference>
<feature type="compositionally biased region" description="Polar residues" evidence="4">
    <location>
        <begin position="641"/>
        <end position="654"/>
    </location>
</feature>
<dbReference type="InterPro" id="IPR052462">
    <property type="entry name" value="SLIRP/GR-RBP-like"/>
</dbReference>
<dbReference type="InterPro" id="IPR035979">
    <property type="entry name" value="RBD_domain_sf"/>
</dbReference>